<feature type="coiled-coil region" evidence="1">
    <location>
        <begin position="4189"/>
        <end position="4237"/>
    </location>
</feature>
<dbReference type="InterPro" id="IPR000477">
    <property type="entry name" value="RT_dom"/>
</dbReference>
<keyword evidence="5" id="KW-1185">Reference proteome</keyword>
<name>A0A1Q9E8J8_SYMMI</name>
<proteinExistence type="predicted"/>
<dbReference type="InterPro" id="IPR043502">
    <property type="entry name" value="DNA/RNA_pol_sf"/>
</dbReference>
<feature type="compositionally biased region" description="Basic and acidic residues" evidence="2">
    <location>
        <begin position="5217"/>
        <end position="5227"/>
    </location>
</feature>
<feature type="region of interest" description="Disordered" evidence="2">
    <location>
        <begin position="1812"/>
        <end position="1831"/>
    </location>
</feature>
<feature type="region of interest" description="Disordered" evidence="2">
    <location>
        <begin position="4359"/>
        <end position="4389"/>
    </location>
</feature>
<dbReference type="InterPro" id="IPR036397">
    <property type="entry name" value="RNaseH_sf"/>
</dbReference>
<dbReference type="CDD" id="cd01650">
    <property type="entry name" value="RT_nLTR_like"/>
    <property type="match status" value="1"/>
</dbReference>
<dbReference type="InterPro" id="IPR043128">
    <property type="entry name" value="Rev_trsase/Diguanyl_cyclase"/>
</dbReference>
<dbReference type="PANTHER" id="PTHR47027">
    <property type="entry name" value="REVERSE TRANSCRIPTASE DOMAIN-CONTAINING PROTEIN"/>
    <property type="match status" value="1"/>
</dbReference>
<evidence type="ECO:0000256" key="1">
    <source>
        <dbReference type="SAM" id="Coils"/>
    </source>
</evidence>
<feature type="coiled-coil region" evidence="1">
    <location>
        <begin position="5782"/>
        <end position="5836"/>
    </location>
</feature>
<dbReference type="Proteomes" id="UP000186817">
    <property type="component" value="Unassembled WGS sequence"/>
</dbReference>
<feature type="compositionally biased region" description="Polar residues" evidence="2">
    <location>
        <begin position="239"/>
        <end position="251"/>
    </location>
</feature>
<dbReference type="GO" id="GO:0003676">
    <property type="term" value="F:nucleic acid binding"/>
    <property type="evidence" value="ECO:0007669"/>
    <property type="project" value="InterPro"/>
</dbReference>
<feature type="domain" description="Reverse transcriptase" evidence="3">
    <location>
        <begin position="4903"/>
        <end position="5175"/>
    </location>
</feature>
<dbReference type="PROSITE" id="PS50878">
    <property type="entry name" value="RT_POL"/>
    <property type="match status" value="1"/>
</dbReference>
<comment type="caution">
    <text evidence="4">The sequence shown here is derived from an EMBL/GenBank/DDBJ whole genome shotgun (WGS) entry which is preliminary data.</text>
</comment>
<dbReference type="Gene3D" id="3.30.420.10">
    <property type="entry name" value="Ribonuclease H-like superfamily/Ribonuclease H"/>
    <property type="match status" value="1"/>
</dbReference>
<feature type="region of interest" description="Disordered" evidence="2">
    <location>
        <begin position="5391"/>
        <end position="5422"/>
    </location>
</feature>
<feature type="region of interest" description="Disordered" evidence="2">
    <location>
        <begin position="5990"/>
        <end position="6043"/>
    </location>
</feature>
<dbReference type="EMBL" id="LSRX01000228">
    <property type="protein sequence ID" value="OLQ03742.1"/>
    <property type="molecule type" value="Genomic_DNA"/>
</dbReference>
<dbReference type="SUPFAM" id="SSF56672">
    <property type="entry name" value="DNA/RNA polymerases"/>
    <property type="match status" value="1"/>
</dbReference>
<dbReference type="OrthoDB" id="10285318at2759"/>
<feature type="region of interest" description="Disordered" evidence="2">
    <location>
        <begin position="5904"/>
        <end position="5936"/>
    </location>
</feature>
<organism evidence="4 5">
    <name type="scientific">Symbiodinium microadriaticum</name>
    <name type="common">Dinoflagellate</name>
    <name type="synonym">Zooxanthella microadriatica</name>
    <dbReference type="NCBI Taxonomy" id="2951"/>
    <lineage>
        <taxon>Eukaryota</taxon>
        <taxon>Sar</taxon>
        <taxon>Alveolata</taxon>
        <taxon>Dinophyceae</taxon>
        <taxon>Suessiales</taxon>
        <taxon>Symbiodiniaceae</taxon>
        <taxon>Symbiodinium</taxon>
    </lineage>
</organism>
<feature type="compositionally biased region" description="Basic and acidic residues" evidence="2">
    <location>
        <begin position="4439"/>
        <end position="4450"/>
    </location>
</feature>
<reference evidence="4 5" key="1">
    <citation type="submission" date="2016-02" db="EMBL/GenBank/DDBJ databases">
        <title>Genome analysis of coral dinoflagellate symbionts highlights evolutionary adaptations to a symbiotic lifestyle.</title>
        <authorList>
            <person name="Aranda M."/>
            <person name="Li Y."/>
            <person name="Liew Y.J."/>
            <person name="Baumgarten S."/>
            <person name="Simakov O."/>
            <person name="Wilson M."/>
            <person name="Piel J."/>
            <person name="Ashoor H."/>
            <person name="Bougouffa S."/>
            <person name="Bajic V.B."/>
            <person name="Ryu T."/>
            <person name="Ravasi T."/>
            <person name="Bayer T."/>
            <person name="Micklem G."/>
            <person name="Kim H."/>
            <person name="Bhak J."/>
            <person name="Lajeunesse T.C."/>
            <person name="Voolstra C.R."/>
        </authorList>
    </citation>
    <scope>NUCLEOTIDE SEQUENCE [LARGE SCALE GENOMIC DNA]</scope>
    <source>
        <strain evidence="4 5">CCMP2467</strain>
    </source>
</reference>
<sequence length="6110" mass="670495">MESVGDQGARDLINPPGLETASAVRGSSGDACATMCAPGEDGRCVYWPSSASRADLAELFCLNCTIGGDEGCSGPLCGTMCRLVDGKCTYHPSLSAKPNVEELYCMSCPYCGYEGSLRYFSTKRLEEDERLVADLEAMKAKTDKQLEIELGKIEQSNNETDAANVVLSRSAVSEHSATRADQQLDGSVVDLISHQALEAYFLASTVAAIYFADGRRQLQSGRGSAADRALLERHHGSMPPTQKPASATASKTPKGRGKGADNAPQTSRIEFALPQAMTTSLQAITSRSTQDLWGTPTSIPGDLSVEQQAQRRASAVGKLSKRISGDLKAKEELRTALQQWVVTIAIHLSGLVQRVRALEDKVDTDLGEAIREMKDALSQQPSITTAEQVTVAEEAVGKPVWTQIQEHEIFRVVSALRAFGVVEVPQRGADITSEVSFGMAPPIALAPDVMDADMCRLSHFGSATPATATPEVGLTTLGDVASGARAMVGRSLGASAPSHSGDNTSLSRPSRWRKRSGVENSRPSKSPRREVFTDVPWATAATGTTPEALQRPQHTQLVDGPEVVSADFGGMSWEAAWLQLLQFATEHGSIHVGEVIRDLQQDTVLPLQEQNPEGRGELLEAAEDVWLAMTAATELQEPGTVHNLCVRLQELLNRLRMCPSAVSGVRQGTLLLAQVTVGNLLDPYSYAPTTAQEWLFPTAIAEHGSLARGHIATQPSAAQAMRVLLAQRCPALVQIPEDGVQVDLPISGRASTESEQPTVLISDDRVHGLLLHKMVCSAYGLAESEWQLRRLVEGWFHPTARLLLLPYGDAFQVWPMHRVPSASLTPNVEEDDAPATLEDRFSTSLSLPAVGELAFHDLSGANAVILHAHGHTYACVPSYSDHLTLRSSALSAVAVDLQIQPRGRLCCARILPPLDRMPAIQFVAAYCEDGQVLGVVDLRPSGGGVYVTQVREGATPAERIAATVQRHGEPSSEMSLASGLAQGRLQVLHREHVVDPFAPLHAAPPAPVVVLSRRSHLASGYRDPQLPSDEPDILEDATLGIAPDRATDASATTRFSGGTSWGSLLSLLLFAPRWLSLLTAKVRLGRGDCTVWDPSPADRGLHYVATAEDTAIVTVIADTGREYLCLDVPRIRFGSGLLSAVQLLCPDRCFRIADSIRTPVRHGDVIRLFDEPMENCRSPQFYVPRFTYPPSMEPGTQLVYIASVDMGMIRLKVPVGVETHTLEQALVVWLGRQRCLGVRLHKLDVDAAVPVYCLPRRGRSTLAIGLLDLADPIMDTIVHVVDTEESADLDCAILREPWRAASLFWNDVLARGPVCVACWHSRPTDSAGGPRFRMVALGLDVCRALGTGWRPPVPSVVPDYDLVIAAEHLGINWGSNLLFTSRDASTQTSATHWPMRASPLFSSAMPVPRKAEGCSFDEKFGAEGTLFHLDCPHMHVRCTIPCVAGRHIWAVRLGNWVRAACTTRLSWDEVLEVAGLSYWDLPGTSIHGPDQVWTWPEDVVSLSGQCGHVMHSGTDPHLDCLYAVDSRPPPTDAARSPSPRYTPSWWHIPLFVLASRGYAASGGIVVVLAFTTAQATSDTDASDVPSALHSSNASAGLIAAVNATPDCSSAWCYELSCQSTHFTVDSVSLAEYFTTHSPFELVRVQLWNPFEGPSLFDFLRSDPATALHSKLLAAGHDPLKRVLYVAFDTQSTVVDLISVPPNSGRWWIIRDGLSRELLRPVTTWVDENRRSVVTLNSHGQAASIATTPETAALYHLPQGARGATAASFSRVYGYDARVCLGLMVGSSKPNSAGFWVYSTVSLLAPIVYADDDSGEEEQAGPTEPSSPDLLDLQAPTPTGSIEFGSEPAVGIIQRPSPQGLYHTPLQATLQEVWAHYAEDGRPHELVPIWSDTCPRPMCRAFCEMEMSWMRCPLALNEVDMLCAISRLTTLDDGYQFPGRPVAFLILSKYQTTSTARMCCSRSPVEFIASPLTDRLPHMILCTAPLSTVGGCVCWVVRTLDVVVTGPLLNAGDSAWPDLRNSDALGYASWLGRVIGCASLRLWAWLCYLSVGAVDALAVGSPSSPYMHGRSRSPTREVISRCPSPRIGYWRPERSHQLNMVVTRSECHLQVLCPFRGWGAPVPYTRLTDSTQIMQAVRRDSGTWAAGFLPIGGAHLDHFTVVLPLPPAPLAIVVLHHGDISRSVLLPSCITLRQAHGYLALLGVVPGLQILDPPSLRRIGGYEDEVVRLRNGDTFELTAGPWHPNTRHHEALIVPDLQPLPHLNVWHTTVQVVKGGWATVWSTTDDDSSCRARHWVPDGSVWSPKWLHFSVDGGPLAQGRWIPAAYLPDHDVSFVAQPDPLAVHVILTQPYDPTATACRRLLLDPSAERFATNRVSEEWQLRPDIRSRVVVPWPRNGDIMVPRVRCNAFTCGDFTGSAAVPSFGHRTAPCGLLGFLALAAAGMSDLLLDISRPNRPDRAAYLIGFFATAVLGRCRVLGGVLLAHAATAMVVPPVEQQHLDPVPVGKFPWRLPPQQRVCGESVLTGTRARLLSPFSGDGETTDVSPDTHVEDVRVTLSGAEPNWFWEIIPIWPAIWPHTTVYVPLPTGGDLVCVVVASPEWQLAVLIPRRADLEWLIAYLRRITPGPIFSLHPPLAARSAEVSPRGAIDWRTGDLLMAFQCRSTGATYELPTFVSPSHVRHVAIWNYDFVVQCDLPLLIWRIGRRPSETVMPPPARWVASEQTFTGRFGVKYPGRWVPVPWAHTDRVALCQCAEASEHCNIILETCRDWNLQGECITVSTSASRYSLSQLTGFPPESLSLLGQGVDSPEFPPLRDGDTIFSEVEPVTGQAKRSVPGLALAVLLCGASYRGRPLALIGLWWFLPDTWVLPESDFSIALRSRPIRGQARTRTAAPALEVATVGSIKNMLYWTLEQLACYLPAEGSPVWTRQNEEWVCHLDEVCQLQARLHSLWWSRPLRDSLPVSFPRTYHAAWGSFPLWGCGVPDSLLVSTDGSGVRGGSWAFVVWACYKSRWYRLGWDGMDQSATPWCQNLKQAIERQQSYISELTALQAAAIWCLSVIDRWQLWTGASPRGITIVVDNAAALQVAAGVGAAGQPAAQHTRALWQAVQSRIATSFRHVHSHVGVMANTLVDALAGLHLPCPLALRESLPSTSNFEAQLTAFGPYLWLIPRCRRRARRNCGSGRFYTGVQGGLCASVGEPGHLKGQYGCEVWVRPDIVSPPLTLSSWRILVSTPRIVMVTCTDDRLPLTVCSAHAPHAERPDAEATLFWQELKLACLRAPSHRGLVLGIDANADFFAPDDEEQLIGTLLAAGEPHRNDMHLLELCIHLGLMAPATHAGVQIGDGWSWEHTGGTRRRIDHILCQAGPWAVQTTSQALDLDLGHKTRDHMPLRAQATLHCPQVPVKRNSPRRCTAAELLSHGADLWQSIREGLHPAHGPSTCVHLLTKCYRDFTSRLPKQAPLTIRQPYLVPSTVVALADLRDWRQQLRLVGQTHRLCCLQASFQAWKGGHAQITHVAERRDACRLHAVMSAQEARMSRKIHDLARRDKARHFLQLTKAATDLWHADGRPMEALTKLRWASRKAAEKRAVFAAGGYDIDDQLEEQFRSQEGGRLISSSQVCTQIALSGREPLHFKLALICALYKKGPAALPQNYRSIALLNGMAKVWHSYLRTTVGQSVLQGYAPFQLGGKRGIPVGFAVAAYRCAMDLSHAAGRSVAVLFIDIQAAYYEASRSLVFAGDTLDSPEDGLNGSHLQSLAQDLLNSGALELFGVPLEERSLLQDCVACSHWRLVTSERLFAATRGSRPGDGLADVIFGALFSIALRHIQRVCTAEGLAHHSLAAATGGDAELLQLGWADDLAILSDFERSFPRLASVAISTLQALKFRVNLGAGKTEALLDVRGPKAKQIRGEMLTGDSSIVLSPGVVLRFAPEYRYLGVVQTPRDTGRRDVELSARRACSAWAHGRSLLASTNLPWALKTSWLSGRVLPAAYATLATSVAVSARAWSPLTGFYERAARTLVGSWQFGHFLTGPMLGGVLGLGALQYPFVVQLPSSWHRFWRIWQAMHSVPAWSAPAFRAARVLRGLTVTDPTTAPGAPQAAPPSPLLDFLAATVSFRQVCSALHLRGCAWISGIPSSSGQSLLRSLLPSATFHVVRSGSMSVFVAAHVTSSQSVWRRELSSLLGASPGDASPHVLSETRLEVDDMRHEANELSSDEATAEQHLTETEDVLNDIEDDMKQAAHDERKAASSGDQAEMDARRGHVLEDAAKVAELRVESSKVQSAVDKADMKAKQVQSLSAETARAAEQAAEQVQEDDALALASNQVAATEAQIASLAGQETDAVQTAGAISHRHDDAMSKVAQVEETMRSLQEAADSAGRATVQAHDGTKAASQRAALQADVAGSAGQDFALDPTKLRKASGGDSTESSGEMAVDETGARRGGHKRSTESEELTGIKKDVRKHSDFIEQLRDNQEKIEDRLKHLEQRGHGSTATTTSEVGRPNLMILGGWPQDTQKDVLLTELDTCLQQLNLQGTFEDVFCTGPRRGFAMAFVAMQPSETGVQLKRRMITLAQQIQNAQVKAPSMGTTRTLKATLGKSKHERLISNHTGKTKRLILTISPTSLGAVETEYSEDIEKQWGELMSLCTNMVPQSKTPAKPGLAAKSLFLPKDSRAQSGTGATNPFQALAETASYQTVLEDLTLVQYRHDDDQWRGNAIGFGPQFQAQWDTPTSRPRRTKDLAKKCTAPRPGLRYRDPPDVKDLYAKAKQTGSENDWKTAHKARRKAQEEWRHARNERAADGHWQSYRSLKNSAGNEWTVHFVEAAEEAKQEPKRWTVQHFRTLFQKTELRDPPRWDKDIDTGRHFTIEDLRLALQKGKTNKAVGEDLVSFELIQALCEDSSTEESLLNWMERLRCGEALPREWLRTIVTLLPKNDKPRGPKDLRPISVGASAAKVFGTMLLMRTRRYIRPAGASQCAHNGRQTADYLYAAIKSFSLDTEWHLGLSWCRIDIQKAFDTLARDKTLQLLRDNLPPEMFLEYRCWERLFYEGTALLKTPWGDEEIPQGRGIRQGSVESPFLFSIAIEMALKTATEHAEWPSTIPSIPDLPLAELLYMDDTLLWAASRDDMVKKYNILKTELAKWGLRVNPEKTSYYHSPYSTTPGNITLDGQIIQPAANMTVFGIPLLTPLKPSALMDTAMSKMPWACIVMMLLIQGLGKHLLPTWAKQPDREEDEPRGPPRHPYPHYEHHENHDNEGMPDRASDTTAAEQAKEEEEVTNMAQTAMTLILSLPGARSFEEAFQGEIAPDWYWELVDAGGDLCRGGAKVDVIATKFGEAVLRRRENDMASYLTTEPIRNRLLRAWEIVCAHYQSVEVPLPVGFDVGPFAHNAEEIIHRHRGATVDRDQEEEPAVMHVGPDNDGSAQGTGLPGASDDQTTWLLPAQTMDLPESFWRAWETGLDIHGSFVVAHDIIAREQPVDHRLRALGRLREMAYPFGGYASSPLTRSTTTIMQGIGRDLASMCLNHNFDEGKENHTEETAEMMTSKEPEPNDEVGFMDDRWKEDESDPELETVDLEEDNPEMTTEDAMAVWQALLEMQQGEEFNIASPILPSHIADNIVETLVDRPEAQHNFLSDTLPLFLSRVHRDLARALERARNLRARLGRASSSTDPPRGPGPPEAEQEADEECLMQTTIQQSTAAAASREDLLLQRLHRAFQALDPGVASARALRLVSQLQDYDGPLSVDRSLLESLLVATNGETPPMACGDHLLLEHAWCATWWRRLRGIKEVTDEDVDEEYDELDRLLAQRDEQERAAEQAEHEADEAHYLRGLEAAVEHHHEAMRAARAQAEDDRALQQAMGYTRSRAKPRFCLGVCVTNGKMEKAWDFEVNPEAPVQVHIKAEMLEGRTQWYRAGEPVPASEVPQEVRDMSMPSSSSMPPPSQRQFDIEKPATRRLYERWLSREISPQAVVGIGGTGLLAYFHALTDIPDDVWTELGQRDTLTLAHPGQPGLQDRPPAGTSDPTTTSSSSDRPPNDIEEIPAEQSDPATFLGTTMPGGAAMPMAALASPAVTTVLLEETSNPSELAFSGVRVLQGIDHLETEATSHLNDTTRRTFFERFQAKG</sequence>
<dbReference type="Gene3D" id="3.30.70.270">
    <property type="match status" value="1"/>
</dbReference>
<evidence type="ECO:0000259" key="3">
    <source>
        <dbReference type="PROSITE" id="PS50878"/>
    </source>
</evidence>
<dbReference type="Gene3D" id="3.60.10.10">
    <property type="entry name" value="Endonuclease/exonuclease/phosphatase"/>
    <property type="match status" value="1"/>
</dbReference>
<evidence type="ECO:0000256" key="2">
    <source>
        <dbReference type="SAM" id="MobiDB-lite"/>
    </source>
</evidence>
<feature type="region of interest" description="Disordered" evidence="2">
    <location>
        <begin position="4406"/>
        <end position="4450"/>
    </location>
</feature>
<evidence type="ECO:0000313" key="4">
    <source>
        <dbReference type="EMBL" id="OLQ03742.1"/>
    </source>
</evidence>
<dbReference type="InterPro" id="IPR036691">
    <property type="entry name" value="Endo/exonu/phosph_ase_sf"/>
</dbReference>
<feature type="compositionally biased region" description="Low complexity" evidence="2">
    <location>
        <begin position="6003"/>
        <end position="6019"/>
    </location>
</feature>
<dbReference type="PANTHER" id="PTHR47027:SF20">
    <property type="entry name" value="REVERSE TRANSCRIPTASE-LIKE PROTEIN WITH RNA-DIRECTED DNA POLYMERASE DOMAIN"/>
    <property type="match status" value="1"/>
</dbReference>
<evidence type="ECO:0000313" key="5">
    <source>
        <dbReference type="Proteomes" id="UP000186817"/>
    </source>
</evidence>
<feature type="region of interest" description="Disordered" evidence="2">
    <location>
        <begin position="234"/>
        <end position="265"/>
    </location>
</feature>
<feature type="region of interest" description="Disordered" evidence="2">
    <location>
        <begin position="5216"/>
        <end position="5268"/>
    </location>
</feature>
<feature type="region of interest" description="Disordered" evidence="2">
    <location>
        <begin position="5648"/>
        <end position="5674"/>
    </location>
</feature>
<dbReference type="Pfam" id="PF00078">
    <property type="entry name" value="RVT_1"/>
    <property type="match status" value="1"/>
</dbReference>
<feature type="compositionally biased region" description="Basic and acidic residues" evidence="2">
    <location>
        <begin position="5234"/>
        <end position="5252"/>
    </location>
</feature>
<accession>A0A1Q9E8J8</accession>
<gene>
    <name evidence="4" type="primary">pol</name>
    <name evidence="4" type="ORF">AK812_SmicGene13260</name>
</gene>
<keyword evidence="1" id="KW-0175">Coiled coil</keyword>
<feature type="compositionally biased region" description="Polar residues" evidence="2">
    <location>
        <begin position="497"/>
        <end position="508"/>
    </location>
</feature>
<dbReference type="SUPFAM" id="SSF56219">
    <property type="entry name" value="DNase I-like"/>
    <property type="match status" value="1"/>
</dbReference>
<protein>
    <submittedName>
        <fullName evidence="4">Retrovirus-related Pol polyprotein from type-2 retrotransposable element R2DM</fullName>
    </submittedName>
</protein>
<feature type="region of interest" description="Disordered" evidence="2">
    <location>
        <begin position="492"/>
        <end position="536"/>
    </location>
</feature>